<dbReference type="GO" id="GO:0051607">
    <property type="term" value="P:defense response to virus"/>
    <property type="evidence" value="ECO:0007669"/>
    <property type="project" value="UniProtKB-KW"/>
</dbReference>
<dbReference type="InterPro" id="IPR006483">
    <property type="entry name" value="CRISPR-assoc_Cas3_HD"/>
</dbReference>
<evidence type="ECO:0000256" key="6">
    <source>
        <dbReference type="ARBA" id="ARBA00022801"/>
    </source>
</evidence>
<dbReference type="NCBIfam" id="TIGR01596">
    <property type="entry name" value="cas3_HD"/>
    <property type="match status" value="1"/>
</dbReference>
<dbReference type="GO" id="GO:0046872">
    <property type="term" value="F:metal ion binding"/>
    <property type="evidence" value="ECO:0007669"/>
    <property type="project" value="UniProtKB-KW"/>
</dbReference>
<evidence type="ECO:0000313" key="14">
    <source>
        <dbReference type="EMBL" id="PIX34795.1"/>
    </source>
</evidence>
<accession>A0A2M7K9J0</accession>
<dbReference type="InterPro" id="IPR001650">
    <property type="entry name" value="Helicase_C-like"/>
</dbReference>
<dbReference type="EMBL" id="PFIP01000048">
    <property type="protein sequence ID" value="PIX34795.1"/>
    <property type="molecule type" value="Genomic_DNA"/>
</dbReference>
<gene>
    <name evidence="15" type="ORF">COZ07_03345</name>
    <name evidence="14" type="ORF">COZ58_02625</name>
</gene>
<dbReference type="RefSeq" id="WP_406607190.1">
    <property type="nucleotide sequence ID" value="NZ_PFKO01000120.1"/>
</dbReference>
<keyword evidence="5" id="KW-0547">Nucleotide-binding</keyword>
<dbReference type="InterPro" id="IPR050079">
    <property type="entry name" value="DEAD_box_RNA_helicase"/>
</dbReference>
<dbReference type="CDD" id="cd09641">
    <property type="entry name" value="Cas3''_I"/>
    <property type="match status" value="1"/>
</dbReference>
<dbReference type="EMBL" id="PFKO01000120">
    <property type="protein sequence ID" value="PIY33116.1"/>
    <property type="molecule type" value="Genomic_DNA"/>
</dbReference>
<dbReference type="InterPro" id="IPR014001">
    <property type="entry name" value="Helicase_ATP-bd"/>
</dbReference>
<dbReference type="GO" id="GO:0005829">
    <property type="term" value="C:cytosol"/>
    <property type="evidence" value="ECO:0007669"/>
    <property type="project" value="TreeGrafter"/>
</dbReference>
<sequence>MEILAKRIDNKTQTLQEHTQEVLIEAIKLLDKDMLAFISKKTGYNQEKLKDLIFYAVYFHDIGKATVQFQNTINFNKRSCHSLYSASIVAGISDFELNEKDWVNLLFLVILTHHSLYTPRLFSAVNGDKKYQYNFYSSEAKEFFNMHKGHYRETFKKECPYVFTYKEIELSELQRDIDDHLKDDIKHIYNKEKLRLLYCYVLGILNISDWIASSKFDKNTPKIRFKSIPTKKYLINSLKESLKPKVFIPMKFQEILSKTKGSVLVEIPTGEGKTEGSYLWGINNLKGINNKIIYTLPTQTTSNKLYERARTIFKDCTGLVHGASRLYLEKIFTNEDGVVTIDLSNELLFSKVFSKPFTVSTIDSLLKYFINVGKYNIAMFNILNSLVIIDEVHSYDYKLMGFIKRFLEFAQAHNISVCIMSASIPSKIKEILGINDYPLIKDNRLFKKKANYIYKVNKSLEEDIDEIIENFNMGKNILIVRNTVKKSAETYKLLKEKGMKEIVLYNANFKKCDRMKKENEIYERLKGETKFILIATQVVEVSLDIDFEILFTDIAPIDSLIQRFGRVNRKKQRGSYGSIFIYSKTDVKPYYDYLLDISFDTIKEGLHEINEYSNWLDIVYDKLFKDIKHKNEFEKLFNEGYQAYEKYMNINEGISKFNDTYELRNIEYSKRDFILKDDYEKNIYKYENTVSLGSWLADRKNGYLLAEKDIDKGKFYDVLNLDYNYEYGVIMPDKNDCERFL</sequence>
<evidence type="ECO:0000256" key="8">
    <source>
        <dbReference type="ARBA" id="ARBA00022840"/>
    </source>
</evidence>
<evidence type="ECO:0000256" key="9">
    <source>
        <dbReference type="ARBA" id="ARBA00023118"/>
    </source>
</evidence>
<dbReference type="PANTHER" id="PTHR47959:SF16">
    <property type="entry name" value="CRISPR-ASSOCIATED NUCLEASE_HELICASE CAS3-RELATED"/>
    <property type="match status" value="1"/>
</dbReference>
<organism evidence="14 17">
    <name type="scientific">Candidatus Infernicultor aquiphilus</name>
    <dbReference type="NCBI Taxonomy" id="1805029"/>
    <lineage>
        <taxon>Bacteria</taxon>
        <taxon>Pseudomonadati</taxon>
        <taxon>Atribacterota</taxon>
        <taxon>Candidatus Phoenicimicrobiia</taxon>
        <taxon>Candidatus Pheonicimicrobiales</taxon>
        <taxon>Candidatus Phoenicimicrobiaceae</taxon>
        <taxon>Candidatus Infernicultor</taxon>
    </lineage>
</organism>
<dbReference type="Gene3D" id="3.40.50.300">
    <property type="entry name" value="P-loop containing nucleotide triphosphate hydrolases"/>
    <property type="match status" value="2"/>
</dbReference>
<evidence type="ECO:0000256" key="1">
    <source>
        <dbReference type="ARBA" id="ARBA00006847"/>
    </source>
</evidence>
<reference evidence="16 17" key="2">
    <citation type="submission" date="2017-09" db="EMBL/GenBank/DDBJ databases">
        <title>Depth-based differentiation of microbial function through sediment-hosted aquifers and enrichment of novel symbionts in the deep terrestrial subsurface.</title>
        <authorList>
            <person name="Probst A.J."/>
            <person name="Ladd B."/>
            <person name="Jarett J.K."/>
            <person name="Geller-Mcgrath D.E."/>
            <person name="Sieber C.M."/>
            <person name="Emerson J.B."/>
            <person name="Anantharaman K."/>
            <person name="Thomas B.C."/>
            <person name="Malmstrom R."/>
            <person name="Stieglmeier M."/>
            <person name="Klingl A."/>
            <person name="Woyke T."/>
            <person name="Ryan C.M."/>
            <person name="Banfield J.F."/>
        </authorList>
    </citation>
    <scope>NUCLEOTIDE SEQUENCE [LARGE SCALE GENOMIC DNA]</scope>
    <source>
        <strain evidence="15">CG_4_10_14_3_um_filter_34_13</strain>
    </source>
</reference>
<dbReference type="GO" id="GO:0016787">
    <property type="term" value="F:hydrolase activity"/>
    <property type="evidence" value="ECO:0007669"/>
    <property type="project" value="UniProtKB-KW"/>
</dbReference>
<dbReference type="PROSITE" id="PS51643">
    <property type="entry name" value="HD_CAS3"/>
    <property type="match status" value="1"/>
</dbReference>
<keyword evidence="6" id="KW-0378">Hydrolase</keyword>
<keyword evidence="15" id="KW-0255">Endonuclease</keyword>
<evidence type="ECO:0000256" key="10">
    <source>
        <dbReference type="ARBA" id="ARBA00038437"/>
    </source>
</evidence>
<evidence type="ECO:0000313" key="15">
    <source>
        <dbReference type="EMBL" id="PIY33116.1"/>
    </source>
</evidence>
<dbReference type="PANTHER" id="PTHR47959">
    <property type="entry name" value="ATP-DEPENDENT RNA HELICASE RHLE-RELATED"/>
    <property type="match status" value="1"/>
</dbReference>
<feature type="domain" description="Helicase C-terminal" evidence="12">
    <location>
        <begin position="463"/>
        <end position="617"/>
    </location>
</feature>
<dbReference type="Gene3D" id="1.10.3210.30">
    <property type="match status" value="1"/>
</dbReference>
<evidence type="ECO:0000256" key="4">
    <source>
        <dbReference type="ARBA" id="ARBA00022723"/>
    </source>
</evidence>
<evidence type="ECO:0000259" key="12">
    <source>
        <dbReference type="PROSITE" id="PS51194"/>
    </source>
</evidence>
<dbReference type="Pfam" id="PF00270">
    <property type="entry name" value="DEAD"/>
    <property type="match status" value="1"/>
</dbReference>
<accession>A0A2M7PSD9</accession>
<dbReference type="InterPro" id="IPR011545">
    <property type="entry name" value="DEAD/DEAH_box_helicase_dom"/>
</dbReference>
<keyword evidence="4" id="KW-0479">Metal-binding</keyword>
<evidence type="ECO:0000259" key="13">
    <source>
        <dbReference type="PROSITE" id="PS51643"/>
    </source>
</evidence>
<dbReference type="SUPFAM" id="SSF109604">
    <property type="entry name" value="HD-domain/PDEase-like"/>
    <property type="match status" value="1"/>
</dbReference>
<evidence type="ECO:0000313" key="16">
    <source>
        <dbReference type="Proteomes" id="UP000230646"/>
    </source>
</evidence>
<feature type="domain" description="HD Cas3-type" evidence="13">
    <location>
        <begin position="8"/>
        <end position="211"/>
    </location>
</feature>
<dbReference type="Pfam" id="PF18019">
    <property type="entry name" value="Cas3_HD"/>
    <property type="match status" value="1"/>
</dbReference>
<proteinExistence type="inferred from homology"/>
<name>A0A2M7K9J0_9BACT</name>
<evidence type="ECO:0000256" key="3">
    <source>
        <dbReference type="ARBA" id="ARBA00022722"/>
    </source>
</evidence>
<dbReference type="InterPro" id="IPR027417">
    <property type="entry name" value="P-loop_NTPase"/>
</dbReference>
<dbReference type="InterPro" id="IPR038257">
    <property type="entry name" value="CRISPR-assoc_Cas3_HD_sf"/>
</dbReference>
<reference evidence="14" key="1">
    <citation type="submission" date="2017-09" db="EMBL/GenBank/DDBJ databases">
        <title>Depth-based differentiation of microbial function through sediment-hosted aquifers and enrichment of novel symbionts in the deep terrestrial subsurface.</title>
        <authorList>
            <person name="Probst A.J."/>
            <person name="Ladd B."/>
            <person name="Jarett J.K."/>
            <person name="Geller-Mcgrath D.E."/>
            <person name="Sieber C.M.K."/>
            <person name="Emerson J.B."/>
            <person name="Anantharaman K."/>
            <person name="Thomas B.C."/>
            <person name="Malmstrom R."/>
            <person name="Stieglmeier M."/>
            <person name="Klingl A."/>
            <person name="Woyke T."/>
            <person name="Ryan C.M."/>
            <person name="Banfield J.F."/>
        </authorList>
    </citation>
    <scope>NUCLEOTIDE SEQUENCE</scope>
    <source>
        <strain evidence="14">CG_4_8_14_3_um_filter_34_18</strain>
    </source>
</reference>
<evidence type="ECO:0000256" key="2">
    <source>
        <dbReference type="ARBA" id="ARBA00009046"/>
    </source>
</evidence>
<keyword evidence="7" id="KW-0347">Helicase</keyword>
<dbReference type="Pfam" id="PF22590">
    <property type="entry name" value="Cas3-like_C_2"/>
    <property type="match status" value="1"/>
</dbReference>
<dbReference type="GO" id="GO:0004519">
    <property type="term" value="F:endonuclease activity"/>
    <property type="evidence" value="ECO:0007669"/>
    <property type="project" value="UniProtKB-KW"/>
</dbReference>
<dbReference type="SUPFAM" id="SSF52540">
    <property type="entry name" value="P-loop containing nucleoside triphosphate hydrolases"/>
    <property type="match status" value="1"/>
</dbReference>
<keyword evidence="8" id="KW-0067">ATP-binding</keyword>
<dbReference type="InterPro" id="IPR054712">
    <property type="entry name" value="Cas3-like_dom"/>
</dbReference>
<dbReference type="GO" id="GO:0003724">
    <property type="term" value="F:RNA helicase activity"/>
    <property type="evidence" value="ECO:0007669"/>
    <property type="project" value="TreeGrafter"/>
</dbReference>
<comment type="similarity">
    <text evidence="2">In the central section; belongs to the CRISPR-associated helicase Cas3 family.</text>
</comment>
<evidence type="ECO:0000256" key="5">
    <source>
        <dbReference type="ARBA" id="ARBA00022741"/>
    </source>
</evidence>
<dbReference type="AlphaFoldDB" id="A0A2M7K9J0"/>
<evidence type="ECO:0000313" key="17">
    <source>
        <dbReference type="Proteomes" id="UP000231493"/>
    </source>
</evidence>
<dbReference type="Proteomes" id="UP000230646">
    <property type="component" value="Unassembled WGS sequence"/>
</dbReference>
<dbReference type="GO" id="GO:0005524">
    <property type="term" value="F:ATP binding"/>
    <property type="evidence" value="ECO:0007669"/>
    <property type="project" value="UniProtKB-KW"/>
</dbReference>
<dbReference type="PROSITE" id="PS51192">
    <property type="entry name" value="HELICASE_ATP_BIND_1"/>
    <property type="match status" value="1"/>
</dbReference>
<evidence type="ECO:0000256" key="7">
    <source>
        <dbReference type="ARBA" id="ARBA00022806"/>
    </source>
</evidence>
<dbReference type="SMART" id="SM00487">
    <property type="entry name" value="DEXDc"/>
    <property type="match status" value="1"/>
</dbReference>
<keyword evidence="9" id="KW-0051">Antiviral defense</keyword>
<dbReference type="NCBIfam" id="TIGR01587">
    <property type="entry name" value="cas3_core"/>
    <property type="match status" value="1"/>
</dbReference>
<keyword evidence="3" id="KW-0540">Nuclease</keyword>
<evidence type="ECO:0000259" key="11">
    <source>
        <dbReference type="PROSITE" id="PS51192"/>
    </source>
</evidence>
<protein>
    <submittedName>
        <fullName evidence="14">CRISPR-associated helicase/endonuclease Cas3</fullName>
    </submittedName>
</protein>
<comment type="similarity">
    <text evidence="1">In the N-terminal section; belongs to the CRISPR-associated nuclease Cas3-HD family.</text>
</comment>
<dbReference type="PROSITE" id="PS51194">
    <property type="entry name" value="HELICASE_CTER"/>
    <property type="match status" value="1"/>
</dbReference>
<comment type="caution">
    <text evidence="14">The sequence shown here is derived from an EMBL/GenBank/DDBJ whole genome shotgun (WGS) entry which is preliminary data.</text>
</comment>
<feature type="domain" description="Helicase ATP-binding" evidence="11">
    <location>
        <begin position="254"/>
        <end position="442"/>
    </location>
</feature>
<comment type="similarity">
    <text evidence="10">Belongs to the DEAD box helicase family.</text>
</comment>
<dbReference type="InterPro" id="IPR006474">
    <property type="entry name" value="Helicase_Cas3_CRISPR-ass_core"/>
</dbReference>
<dbReference type="Proteomes" id="UP000231493">
    <property type="component" value="Unassembled WGS sequence"/>
</dbReference>
<dbReference type="GO" id="GO:0003676">
    <property type="term" value="F:nucleic acid binding"/>
    <property type="evidence" value="ECO:0007669"/>
    <property type="project" value="InterPro"/>
</dbReference>